<dbReference type="Pfam" id="PF01569">
    <property type="entry name" value="PAP2"/>
    <property type="match status" value="1"/>
</dbReference>
<gene>
    <name evidence="2" type="ORF">ADU74_03260</name>
</gene>
<dbReference type="AlphaFoldDB" id="A0A9Q1V030"/>
<dbReference type="InterPro" id="IPR052559">
    <property type="entry name" value="V-haloperoxidase"/>
</dbReference>
<evidence type="ECO:0000259" key="1">
    <source>
        <dbReference type="Pfam" id="PF01569"/>
    </source>
</evidence>
<evidence type="ECO:0000313" key="3">
    <source>
        <dbReference type="Proteomes" id="UP000037540"/>
    </source>
</evidence>
<dbReference type="CDD" id="cd03380">
    <property type="entry name" value="PAP2_like_1"/>
    <property type="match status" value="1"/>
</dbReference>
<dbReference type="OrthoDB" id="7793240at2"/>
<dbReference type="InterPro" id="IPR000326">
    <property type="entry name" value="PAP2/HPO"/>
</dbReference>
<dbReference type="InterPro" id="IPR036938">
    <property type="entry name" value="PAP2/HPO_sf"/>
</dbReference>
<dbReference type="Proteomes" id="UP000037540">
    <property type="component" value="Unassembled WGS sequence"/>
</dbReference>
<accession>A0A9Q1V030</accession>
<dbReference type="PANTHER" id="PTHR34599:SF1">
    <property type="entry name" value="PHOSPHATIDIC ACID PHOSPHATASE TYPE 2_HALOPEROXIDASE DOMAIN-CONTAINING PROTEIN"/>
    <property type="match status" value="1"/>
</dbReference>
<protein>
    <submittedName>
        <fullName evidence="2">Phosphoesterase PA-phosphatase</fullName>
    </submittedName>
</protein>
<comment type="caution">
    <text evidence="2">The sequence shown here is derived from an EMBL/GenBank/DDBJ whole genome shotgun (WGS) entry which is preliminary data.</text>
</comment>
<organism evidence="2 3">
    <name type="scientific">Clostridium botulinum</name>
    <dbReference type="NCBI Taxonomy" id="1491"/>
    <lineage>
        <taxon>Bacteria</taxon>
        <taxon>Bacillati</taxon>
        <taxon>Bacillota</taxon>
        <taxon>Clostridia</taxon>
        <taxon>Eubacteriales</taxon>
        <taxon>Clostridiaceae</taxon>
        <taxon>Clostridium</taxon>
    </lineage>
</organism>
<dbReference type="SUPFAM" id="SSF48317">
    <property type="entry name" value="Acid phosphatase/Vanadium-dependent haloperoxidase"/>
    <property type="match status" value="1"/>
</dbReference>
<evidence type="ECO:0000313" key="2">
    <source>
        <dbReference type="EMBL" id="KOA89841.1"/>
    </source>
</evidence>
<dbReference type="PANTHER" id="PTHR34599">
    <property type="entry name" value="PEROXIDASE-RELATED"/>
    <property type="match status" value="1"/>
</dbReference>
<feature type="domain" description="Phosphatidic acid phosphatase type 2/haloperoxidase" evidence="1">
    <location>
        <begin position="133"/>
        <end position="229"/>
    </location>
</feature>
<name>A0A9Q1V030_CLOBO</name>
<dbReference type="Gene3D" id="1.10.606.20">
    <property type="match status" value="1"/>
</dbReference>
<proteinExistence type="predicted"/>
<sequence>MTKFRWNEMPYPDEKYGPLGEGVDAGSWPLKFFKRHNGEFYDLKGNKIAFDIKTPVDTMNFRVKQLNKVKRALKELTDQQKESALYWNSENVVILHFNNVYALLKNYKVPAMDSARILSIMGDGVNDAMSLAYYFKYKFQIPRPVQIDPNLNTYLKASYDPSYPVGHGVIGGMSEIVLSYFFPDESEELKNIAIASSMSRVYGGIHYPIDVEQGLRLGRQIGNIIVNTIKDESNSYGNSINNIYKHLRF</sequence>
<reference evidence="2 3" key="1">
    <citation type="submission" date="2015-07" db="EMBL/GenBank/DDBJ databases">
        <title>Draft genome sequences of 17 French Clostridium botulinum group III.</title>
        <authorList>
            <person name="Woudstra C."/>
            <person name="Le Marechal C."/>
            <person name="Souillard R."/>
            <person name="Bayon-Auboyer M.-H."/>
            <person name="Dessouter D."/>
            <person name="Fach P."/>
        </authorList>
    </citation>
    <scope>NUCLEOTIDE SEQUENCE [LARGE SCALE GENOMIC DNA]</scope>
    <source>
        <strain evidence="2 3">12LNRI-CD</strain>
    </source>
</reference>
<dbReference type="RefSeq" id="WP_013725627.1">
    <property type="nucleotide sequence ID" value="NZ_LGVO01000017.1"/>
</dbReference>
<dbReference type="EMBL" id="LGVR01000009">
    <property type="protein sequence ID" value="KOA89841.1"/>
    <property type="molecule type" value="Genomic_DNA"/>
</dbReference>